<name>A0A2H1VK13_SPOFR</name>
<accession>A0A2H1VK13</accession>
<sequence length="207" mass="23307">MPSSSQEYTGFSSVSWVHLQIYNFTYTSQSDPKQQFVYYTLELLRAGIEPVPRCTPTVHKEVGRDNGKPNARNLTYFFRFINSHQSFHNRGTNEQTGHLMGVSQLPCTGHNIRIRATTDKFLKNRKTPSNIVPDPEIQPYTSCLAVALATTRPTTESRSFRSKLCHNIGENHPMTLALGTPPPYAPPCPPGNGLRLSYGFCIEKYVL</sequence>
<proteinExistence type="predicted"/>
<dbReference type="AlphaFoldDB" id="A0A2H1VK13"/>
<organism evidence="1">
    <name type="scientific">Spodoptera frugiperda</name>
    <name type="common">Fall armyworm</name>
    <dbReference type="NCBI Taxonomy" id="7108"/>
    <lineage>
        <taxon>Eukaryota</taxon>
        <taxon>Metazoa</taxon>
        <taxon>Ecdysozoa</taxon>
        <taxon>Arthropoda</taxon>
        <taxon>Hexapoda</taxon>
        <taxon>Insecta</taxon>
        <taxon>Pterygota</taxon>
        <taxon>Neoptera</taxon>
        <taxon>Endopterygota</taxon>
        <taxon>Lepidoptera</taxon>
        <taxon>Glossata</taxon>
        <taxon>Ditrysia</taxon>
        <taxon>Noctuoidea</taxon>
        <taxon>Noctuidae</taxon>
        <taxon>Amphipyrinae</taxon>
        <taxon>Spodoptera</taxon>
    </lineage>
</organism>
<gene>
    <name evidence="1" type="ORF">SFRICE_015173</name>
</gene>
<reference evidence="1" key="1">
    <citation type="submission" date="2016-07" db="EMBL/GenBank/DDBJ databases">
        <authorList>
            <person name="Bretaudeau A."/>
        </authorList>
    </citation>
    <scope>NUCLEOTIDE SEQUENCE</scope>
    <source>
        <strain evidence="1">Rice</strain>
        <tissue evidence="1">Whole body</tissue>
    </source>
</reference>
<evidence type="ECO:0000313" key="1">
    <source>
        <dbReference type="EMBL" id="SOQ41160.1"/>
    </source>
</evidence>
<dbReference type="EMBL" id="ODYU01002979">
    <property type="protein sequence ID" value="SOQ41160.1"/>
    <property type="molecule type" value="Genomic_DNA"/>
</dbReference>
<protein>
    <submittedName>
        <fullName evidence="1">SFRICE_015173</fullName>
    </submittedName>
</protein>